<dbReference type="EMBL" id="JAPXGP010000004">
    <property type="protein sequence ID" value="MCZ6161938.1"/>
    <property type="molecule type" value="Genomic_DNA"/>
</dbReference>
<accession>A0A9Q4KSK0</accession>
<dbReference type="RefSeq" id="WP_269480250.1">
    <property type="nucleotide sequence ID" value="NZ_JAPXGP010000004.1"/>
</dbReference>
<dbReference type="InterPro" id="IPR054438">
    <property type="entry name" value="Struct_cement_gp24/gp6"/>
</dbReference>
<proteinExistence type="predicted"/>
<gene>
    <name evidence="1" type="ORF">O6B92_06265</name>
</gene>
<protein>
    <submittedName>
        <fullName evidence="1">Uncharacterized protein</fullName>
    </submittedName>
</protein>
<evidence type="ECO:0000313" key="1">
    <source>
        <dbReference type="EMBL" id="MCZ6161938.1"/>
    </source>
</evidence>
<sequence length="148" mass="15494">MNEYLKNRAFAGQVARAGESPIVALSYKNTDSESIPFGVFVTGIEKDAKKITKASDNILGVSLKMGTKAENKSGEILSVLAIPHGAEVWVQGTDAHGLAVGDDVKVEATKGKDAGKVAKAPTLSLTSAEGKFYVTGVAGSLVKLMRKE</sequence>
<dbReference type="AlphaFoldDB" id="A0A9Q4KSK0"/>
<dbReference type="Pfam" id="PF22758">
    <property type="entry name" value="Phage_cement"/>
    <property type="match status" value="1"/>
</dbReference>
<name>A0A9Q4KSK0_9BACT</name>
<comment type="caution">
    <text evidence="1">The sequence shown here is derived from an EMBL/GenBank/DDBJ whole genome shotgun (WGS) entry which is preliminary data.</text>
</comment>
<organism evidence="1 2">
    <name type="scientific">Campylobacter ureolyticus</name>
    <dbReference type="NCBI Taxonomy" id="827"/>
    <lineage>
        <taxon>Bacteria</taxon>
        <taxon>Pseudomonadati</taxon>
        <taxon>Campylobacterota</taxon>
        <taxon>Epsilonproteobacteria</taxon>
        <taxon>Campylobacterales</taxon>
        <taxon>Campylobacteraceae</taxon>
        <taxon>Campylobacter</taxon>
    </lineage>
</organism>
<dbReference type="Proteomes" id="UP001075461">
    <property type="component" value="Unassembled WGS sequence"/>
</dbReference>
<reference evidence="1" key="1">
    <citation type="submission" date="2022-12" db="EMBL/GenBank/DDBJ databases">
        <title>Species Delineation and Comparative Genomics within the Campylobacter ureolyticus Complex.</title>
        <authorList>
            <person name="Maki J."/>
            <person name="Howard M."/>
            <person name="Connelly S."/>
            <person name="Hardy D.J."/>
            <person name="Cameron A."/>
        </authorList>
    </citation>
    <scope>NUCLEOTIDE SEQUENCE</scope>
    <source>
        <strain evidence="1">URMC_786</strain>
    </source>
</reference>
<evidence type="ECO:0000313" key="2">
    <source>
        <dbReference type="Proteomes" id="UP001075461"/>
    </source>
</evidence>